<comment type="caution">
    <text evidence="2">The sequence shown here is derived from an EMBL/GenBank/DDBJ whole genome shotgun (WGS) entry which is preliminary data.</text>
</comment>
<gene>
    <name evidence="2" type="ORF">A1D17_26510</name>
</gene>
<evidence type="ECO:0000256" key="1">
    <source>
        <dbReference type="SAM" id="Phobius"/>
    </source>
</evidence>
<dbReference type="EMBL" id="LUKJ01000003">
    <property type="protein sequence ID" value="KZN19535.1"/>
    <property type="molecule type" value="Genomic_DNA"/>
</dbReference>
<accession>A0A166PZW4</accession>
<dbReference type="Proteomes" id="UP000076489">
    <property type="component" value="Unassembled WGS sequence"/>
</dbReference>
<feature type="transmembrane region" description="Helical" evidence="1">
    <location>
        <begin position="12"/>
        <end position="33"/>
    </location>
</feature>
<proteinExistence type="predicted"/>
<dbReference type="AlphaFoldDB" id="A0A166PZW4"/>
<keyword evidence="1" id="KW-1133">Transmembrane helix</keyword>
<evidence type="ECO:0000313" key="2">
    <source>
        <dbReference type="EMBL" id="KZN19535.1"/>
    </source>
</evidence>
<organism evidence="2 3">
    <name type="scientific">Pseudomonas fluorescens</name>
    <dbReference type="NCBI Taxonomy" id="294"/>
    <lineage>
        <taxon>Bacteria</taxon>
        <taxon>Pseudomonadati</taxon>
        <taxon>Pseudomonadota</taxon>
        <taxon>Gammaproteobacteria</taxon>
        <taxon>Pseudomonadales</taxon>
        <taxon>Pseudomonadaceae</taxon>
        <taxon>Pseudomonas</taxon>
    </lineage>
</organism>
<sequence>MPALKAGEQVSIVVAVVAVPVTITTAIITPVVIPVIPSIITLVITSVMVATVFTAVIPIVPVIIFPVRKAASQQESSCNGQGHYRGALHLNILKAKVRAAGLS</sequence>
<keyword evidence="1" id="KW-0812">Transmembrane</keyword>
<feature type="transmembrane region" description="Helical" evidence="1">
    <location>
        <begin position="39"/>
        <end position="65"/>
    </location>
</feature>
<evidence type="ECO:0000313" key="3">
    <source>
        <dbReference type="Proteomes" id="UP000076489"/>
    </source>
</evidence>
<reference evidence="2 3" key="2">
    <citation type="journal article" date="2018" name="Nature">
        <title>Mutant phenotypes for thousands of bacterial genes of unknown function.</title>
        <authorList>
            <person name="Price M.N."/>
            <person name="Wetmore K.M."/>
            <person name="Waters R.J."/>
            <person name="Callaghan M."/>
            <person name="Ray J."/>
            <person name="Liu H."/>
            <person name="Kuehl J.V."/>
            <person name="Melnyk R.A."/>
            <person name="Lamson J.S."/>
            <person name="Suh Y."/>
            <person name="Carlson H.K."/>
            <person name="Esquivel Z."/>
            <person name="Sadeeshkumar H."/>
            <person name="Chakraborty R."/>
            <person name="Zane G.M."/>
            <person name="Rubin B.E."/>
            <person name="Wall J.D."/>
            <person name="Visel A."/>
            <person name="Bristow J."/>
            <person name="Blow M.J."/>
            <person name="Arkin A.P."/>
            <person name="Deutschbauer A.M."/>
        </authorList>
    </citation>
    <scope>NUCLEOTIDE SEQUENCE [LARGE SCALE GENOMIC DNA]</scope>
    <source>
        <strain evidence="2 3">FW300-N1B4</strain>
    </source>
</reference>
<name>A0A166PZW4_PSEFL</name>
<keyword evidence="1" id="KW-0472">Membrane</keyword>
<protein>
    <submittedName>
        <fullName evidence="2">Uncharacterized protein</fullName>
    </submittedName>
</protein>
<reference evidence="3" key="1">
    <citation type="submission" date="2016-03" db="EMBL/GenBank/DDBJ databases">
        <authorList>
            <person name="Ray J."/>
            <person name="Price M."/>
            <person name="Deutschbauer A."/>
        </authorList>
    </citation>
    <scope>NUCLEOTIDE SEQUENCE [LARGE SCALE GENOMIC DNA]</scope>
    <source>
        <strain evidence="3">FW300-N1B4</strain>
    </source>
</reference>